<dbReference type="Pfam" id="PF07685">
    <property type="entry name" value="GATase_3"/>
    <property type="match status" value="1"/>
</dbReference>
<name>A0AB35W6W7_9ENTR</name>
<evidence type="ECO:0000256" key="4">
    <source>
        <dbReference type="ARBA" id="ARBA00022573"/>
    </source>
</evidence>
<dbReference type="InterPro" id="IPR004459">
    <property type="entry name" value="CobQ_synth"/>
</dbReference>
<evidence type="ECO:0000259" key="8">
    <source>
        <dbReference type="Pfam" id="PF01656"/>
    </source>
</evidence>
<dbReference type="CDD" id="cd01750">
    <property type="entry name" value="GATase1_CobQ"/>
    <property type="match status" value="1"/>
</dbReference>
<comment type="function">
    <text evidence="6 7">Catalyzes amidations at positions B, D, E, and G on adenosylcobyrinic A,C-diamide. NH(2) groups are provided by glutamine, and one molecule of ATP is hydrogenolyzed for each amidation.</text>
</comment>
<evidence type="ECO:0000313" key="11">
    <source>
        <dbReference type="Proteomes" id="UP001175817"/>
    </source>
</evidence>
<dbReference type="PANTHER" id="PTHR21343:SF1">
    <property type="entry name" value="COBYRIC ACID SYNTHASE"/>
    <property type="match status" value="1"/>
</dbReference>
<dbReference type="Pfam" id="PF01656">
    <property type="entry name" value="CbiA"/>
    <property type="match status" value="1"/>
</dbReference>
<feature type="active site" evidence="7">
    <location>
        <position position="440"/>
    </location>
</feature>
<dbReference type="PROSITE" id="PS51273">
    <property type="entry name" value="GATASE_TYPE_1"/>
    <property type="match status" value="1"/>
</dbReference>
<dbReference type="HAMAP" id="MF_00028">
    <property type="entry name" value="CobQ"/>
    <property type="match status" value="1"/>
</dbReference>
<dbReference type="InterPro" id="IPR033949">
    <property type="entry name" value="CobQ_GATase1"/>
</dbReference>
<comment type="caution">
    <text evidence="10">The sequence shown here is derived from an EMBL/GenBank/DDBJ whole genome shotgun (WGS) entry which is preliminary data.</text>
</comment>
<dbReference type="InterPro" id="IPR029062">
    <property type="entry name" value="Class_I_gatase-like"/>
</dbReference>
<dbReference type="PROSITE" id="PS51274">
    <property type="entry name" value="GATASE_COBBQ"/>
    <property type="match status" value="1"/>
</dbReference>
<dbReference type="Gene3D" id="3.40.50.880">
    <property type="match status" value="1"/>
</dbReference>
<dbReference type="NCBIfam" id="TIGR00313">
    <property type="entry name" value="cobQ"/>
    <property type="match status" value="1"/>
</dbReference>
<comment type="pathway">
    <text evidence="1 7">Cofactor biosynthesis; adenosylcobalamin biosynthesis.</text>
</comment>
<protein>
    <recommendedName>
        <fullName evidence="3 7">Cobyric acid synthase</fullName>
    </recommendedName>
</protein>
<dbReference type="GO" id="GO:0003824">
    <property type="term" value="F:catalytic activity"/>
    <property type="evidence" value="ECO:0007669"/>
    <property type="project" value="InterPro"/>
</dbReference>
<evidence type="ECO:0000256" key="7">
    <source>
        <dbReference type="HAMAP-Rule" id="MF_00028"/>
    </source>
</evidence>
<evidence type="ECO:0000313" key="10">
    <source>
        <dbReference type="EMBL" id="MEC6049911.1"/>
    </source>
</evidence>
<dbReference type="Gene3D" id="3.40.50.300">
    <property type="entry name" value="P-loop containing nucleotide triphosphate hydrolases"/>
    <property type="match status" value="1"/>
</dbReference>
<reference evidence="10" key="2">
    <citation type="submission" date="2024-01" db="EMBL/GenBank/DDBJ databases">
        <authorList>
            <person name="Macesic N."/>
        </authorList>
    </citation>
    <scope>NUCLEOTIDE SEQUENCE</scope>
    <source>
        <strain evidence="10">CPO078</strain>
    </source>
</reference>
<feature type="active site" description="Nucleophile" evidence="7">
    <location>
        <position position="332"/>
    </location>
</feature>
<dbReference type="PANTHER" id="PTHR21343">
    <property type="entry name" value="DETHIOBIOTIN SYNTHETASE"/>
    <property type="match status" value="1"/>
</dbReference>
<dbReference type="NCBIfam" id="NF001989">
    <property type="entry name" value="PRK00784.1"/>
    <property type="match status" value="1"/>
</dbReference>
<feature type="domain" description="CobQ/CobB/MinD/ParA nucleotide binding" evidence="8">
    <location>
        <begin position="5"/>
        <end position="228"/>
    </location>
</feature>
<dbReference type="GO" id="GO:0009236">
    <property type="term" value="P:cobalamin biosynthetic process"/>
    <property type="evidence" value="ECO:0007669"/>
    <property type="project" value="UniProtKB-UniRule"/>
</dbReference>
<dbReference type="RefSeq" id="WP_224262042.1">
    <property type="nucleotide sequence ID" value="NZ_CP089407.1"/>
</dbReference>
<dbReference type="InterPro" id="IPR011698">
    <property type="entry name" value="GATase_3"/>
</dbReference>
<evidence type="ECO:0000259" key="9">
    <source>
        <dbReference type="Pfam" id="PF07685"/>
    </source>
</evidence>
<evidence type="ECO:0000256" key="6">
    <source>
        <dbReference type="ARBA" id="ARBA00025166"/>
    </source>
</evidence>
<accession>A0AB35W6W7</accession>
<dbReference type="GO" id="GO:0015420">
    <property type="term" value="F:ABC-type vitamin B12 transporter activity"/>
    <property type="evidence" value="ECO:0007669"/>
    <property type="project" value="UniProtKB-UniRule"/>
</dbReference>
<dbReference type="EMBL" id="JARTTH020000001">
    <property type="protein sequence ID" value="MEC6049911.1"/>
    <property type="molecule type" value="Genomic_DNA"/>
</dbReference>
<evidence type="ECO:0000256" key="3">
    <source>
        <dbReference type="ARBA" id="ARBA00019833"/>
    </source>
</evidence>
<keyword evidence="4 7" id="KW-0169">Cobalamin biosynthesis</keyword>
<dbReference type="InterPro" id="IPR047045">
    <property type="entry name" value="CobQ_N"/>
</dbReference>
<dbReference type="Proteomes" id="UP001175817">
    <property type="component" value="Unassembled WGS sequence"/>
</dbReference>
<organism evidence="10 11">
    <name type="scientific">Klebsiella michiganensis</name>
    <dbReference type="NCBI Taxonomy" id="1134687"/>
    <lineage>
        <taxon>Bacteria</taxon>
        <taxon>Pseudomonadati</taxon>
        <taxon>Pseudomonadota</taxon>
        <taxon>Gammaproteobacteria</taxon>
        <taxon>Enterobacterales</taxon>
        <taxon>Enterobacteriaceae</taxon>
        <taxon>Klebsiella/Raoultella group</taxon>
        <taxon>Klebsiella</taxon>
    </lineage>
</organism>
<proteinExistence type="inferred from homology"/>
<keyword evidence="5 7" id="KW-0315">Glutamine amidotransferase</keyword>
<dbReference type="InterPro" id="IPR027417">
    <property type="entry name" value="P-loop_NTPase"/>
</dbReference>
<dbReference type="AlphaFoldDB" id="A0AB35W6W7"/>
<evidence type="ECO:0000256" key="1">
    <source>
        <dbReference type="ARBA" id="ARBA00004953"/>
    </source>
</evidence>
<evidence type="ECO:0000256" key="2">
    <source>
        <dbReference type="ARBA" id="ARBA00006205"/>
    </source>
</evidence>
<comment type="similarity">
    <text evidence="2 7">Belongs to the CobB/CobQ family. CobQ subfamily.</text>
</comment>
<feature type="domain" description="CobB/CobQ-like glutamine amidotransferase" evidence="9">
    <location>
        <begin position="253"/>
        <end position="447"/>
    </location>
</feature>
<dbReference type="SUPFAM" id="SSF52317">
    <property type="entry name" value="Class I glutamine amidotransferase-like"/>
    <property type="match status" value="1"/>
</dbReference>
<sequence length="507" mass="55122">MTLAIMLQGTASDVGKSVLVAGLCRIFYQDGQRTAPFKSQNMALNSGITPDGKEMGRAQIFQAEAAGITPDVRMNPVLLKPTSDRKAQVVLMGKVATDMDAVSYHEYKPRLREQILAVYNSLAAEHDVLVLEGAGSPAEINLRDRDIVNMGMAEMAQCPVILVADIDRGGVFASIYGTLALLHDRERARVKGVIINKFRGDVALLYSGIEQIEALTGVPVLGVMPWLDVDLEDEDGVALQKGKYLRTDRRDIEIAVIQVPHISNFTDFNALAAQPDVRVRYVRQPQELAGVDMVILPGSKNTLGDLGWLRESGMAHAVLQARRQGVPVLGICGGYQMLGETIIDEVESGLGTQPGLGLLNTVTHFAHSKTTTRVTATLAPALPAWLAATAGLAVSGYEIHMGETELRDGCRSLMQLHKGGQNVADGAVSDDGLAFGTYLHGLFDSDAFTRALVNGLRQRKGLAALDSDFEYAQYKSRQFDLLADAMRQHIDIEKIYAIMRQHQEPVC</sequence>
<reference evidence="10" key="1">
    <citation type="journal article" date="2023" name="Nat. Commun.">
        <title>Genomic dissection of endemic carbapenem resistance reveals metallo-beta-lactamase dissemination through clonal, plasmid and integron transfer.</title>
        <authorList>
            <person name="Macesic N."/>
            <person name="Hawkey J."/>
            <person name="Vezina B."/>
            <person name="Wisniewski J.A."/>
            <person name="Cottingham H."/>
            <person name="Blakeway L.V."/>
            <person name="Harshegyi T."/>
            <person name="Pragastis K."/>
            <person name="Badoordeen G.Z."/>
            <person name="Dennison A."/>
            <person name="Spelman D.W."/>
            <person name="Jenney A.W.J."/>
            <person name="Peleg A.Y."/>
        </authorList>
    </citation>
    <scope>NUCLEOTIDE SEQUENCE</scope>
    <source>
        <strain evidence="10">CPO078</strain>
    </source>
</reference>
<dbReference type="CDD" id="cd05389">
    <property type="entry name" value="CobQ_N"/>
    <property type="match status" value="1"/>
</dbReference>
<gene>
    <name evidence="7" type="primary">cobQ</name>
    <name evidence="10" type="ORF">QAB24_005155</name>
</gene>
<dbReference type="InterPro" id="IPR002586">
    <property type="entry name" value="CobQ/CobB/MinD/ParA_Nub-bd_dom"/>
</dbReference>
<dbReference type="SUPFAM" id="SSF52540">
    <property type="entry name" value="P-loop containing nucleoside triphosphate hydrolases"/>
    <property type="match status" value="1"/>
</dbReference>
<evidence type="ECO:0000256" key="5">
    <source>
        <dbReference type="ARBA" id="ARBA00022962"/>
    </source>
</evidence>